<evidence type="ECO:0000313" key="5">
    <source>
        <dbReference type="Proteomes" id="UP000287502"/>
    </source>
</evidence>
<accession>A0A3R5XWT4</accession>
<dbReference type="PANTHER" id="PTHR30545:SF2">
    <property type="entry name" value="SUGAR FERMENTATION STIMULATION PROTEIN A"/>
    <property type="match status" value="1"/>
</dbReference>
<dbReference type="EMBL" id="CP035108">
    <property type="protein sequence ID" value="QAR33127.1"/>
    <property type="molecule type" value="Genomic_DNA"/>
</dbReference>
<dbReference type="InterPro" id="IPR005224">
    <property type="entry name" value="SfsA"/>
</dbReference>
<evidence type="ECO:0000259" key="2">
    <source>
        <dbReference type="Pfam" id="PF03749"/>
    </source>
</evidence>
<dbReference type="Pfam" id="PF03749">
    <property type="entry name" value="SfsA"/>
    <property type="match status" value="1"/>
</dbReference>
<evidence type="ECO:0000313" key="4">
    <source>
        <dbReference type="EMBL" id="QAR33127.1"/>
    </source>
</evidence>
<protein>
    <recommendedName>
        <fullName evidence="1">Sugar fermentation stimulation protein homolog</fullName>
    </recommendedName>
</protein>
<dbReference type="HAMAP" id="MF_00095">
    <property type="entry name" value="SfsA"/>
    <property type="match status" value="1"/>
</dbReference>
<dbReference type="NCBIfam" id="TIGR00230">
    <property type="entry name" value="sfsA"/>
    <property type="match status" value="1"/>
</dbReference>
<organism evidence="4 5">
    <name type="scientific">Geovibrio thiophilus</name>
    <dbReference type="NCBI Taxonomy" id="139438"/>
    <lineage>
        <taxon>Bacteria</taxon>
        <taxon>Pseudomonadati</taxon>
        <taxon>Deferribacterota</taxon>
        <taxon>Deferribacteres</taxon>
        <taxon>Deferribacterales</taxon>
        <taxon>Geovibrionaceae</taxon>
        <taxon>Geovibrio</taxon>
    </lineage>
</organism>
<feature type="domain" description="Sugar fermentation stimulation protein C-terminal" evidence="2">
    <location>
        <begin position="82"/>
        <end position="216"/>
    </location>
</feature>
<name>A0A3R5XWT4_9BACT</name>
<proteinExistence type="inferred from homology"/>
<gene>
    <name evidence="1 4" type="primary">sfsA</name>
    <name evidence="4" type="ORF">EP073_06850</name>
</gene>
<dbReference type="Gene3D" id="2.40.50.580">
    <property type="match status" value="1"/>
</dbReference>
<dbReference type="AlphaFoldDB" id="A0A3R5XWT4"/>
<evidence type="ECO:0000256" key="1">
    <source>
        <dbReference type="HAMAP-Rule" id="MF_00095"/>
    </source>
</evidence>
<dbReference type="RefSeq" id="WP_128466413.1">
    <property type="nucleotide sequence ID" value="NZ_CP035108.1"/>
</dbReference>
<sequence>MFIFPPLFKAEFVKRYKRFFTDVMKDDNITVVHNPNTGSMKNLLTAGNPVLCSVSDNPARKLPCTLEAMCVNREWLIVNTMVVNRIAESAITDGEIDELGNVSLCRREYAYDEARLDFYVESDRGKFLIEVKNCTLYDDETVMFPDAVTTRGKKHLEVLQRAVKEGYTACMLYMCQVRRKSFRPAHEIDPAYAAEFERAKAAGVKILVYYTDFDPEEGTVRLRKMV</sequence>
<dbReference type="PANTHER" id="PTHR30545">
    <property type="entry name" value="SUGAR FERMENTATION STIMULATION PROTEIN A"/>
    <property type="match status" value="1"/>
</dbReference>
<comment type="similarity">
    <text evidence="1">Belongs to the SfsA family.</text>
</comment>
<keyword evidence="5" id="KW-1185">Reference proteome</keyword>
<feature type="domain" description="SfsA N-terminal OB" evidence="3">
    <location>
        <begin position="13"/>
        <end position="77"/>
    </location>
</feature>
<dbReference type="Proteomes" id="UP000287502">
    <property type="component" value="Chromosome"/>
</dbReference>
<dbReference type="Gene3D" id="3.40.1350.60">
    <property type="match status" value="1"/>
</dbReference>
<dbReference type="InterPro" id="IPR041465">
    <property type="entry name" value="SfsA_N"/>
</dbReference>
<evidence type="ECO:0000259" key="3">
    <source>
        <dbReference type="Pfam" id="PF17746"/>
    </source>
</evidence>
<dbReference type="KEGG" id="gtl:EP073_06850"/>
<dbReference type="OrthoDB" id="9802365at2"/>
<dbReference type="CDD" id="cd22359">
    <property type="entry name" value="SfsA-like_bacterial"/>
    <property type="match status" value="1"/>
</dbReference>
<dbReference type="Pfam" id="PF17746">
    <property type="entry name" value="SfsA_N"/>
    <property type="match status" value="1"/>
</dbReference>
<dbReference type="GO" id="GO:0003677">
    <property type="term" value="F:DNA binding"/>
    <property type="evidence" value="ECO:0007669"/>
    <property type="project" value="InterPro"/>
</dbReference>
<dbReference type="InterPro" id="IPR040452">
    <property type="entry name" value="SfsA_C"/>
</dbReference>
<reference evidence="4 5" key="1">
    <citation type="submission" date="2019-01" db="EMBL/GenBank/DDBJ databases">
        <title>Geovibrio thiophilus DSM 11263, complete genome.</title>
        <authorList>
            <person name="Spring S."/>
            <person name="Bunk B."/>
            <person name="Sproer C."/>
        </authorList>
    </citation>
    <scope>NUCLEOTIDE SEQUENCE [LARGE SCALE GENOMIC DNA]</scope>
    <source>
        <strain evidence="4 5">DSM 11263</strain>
    </source>
</reference>